<comment type="caution">
    <text evidence="2">The sequence shown here is derived from an EMBL/GenBank/DDBJ whole genome shotgun (WGS) entry which is preliminary data.</text>
</comment>
<evidence type="ECO:0000313" key="3">
    <source>
        <dbReference type="Proteomes" id="UP000249166"/>
    </source>
</evidence>
<sequence length="110" mass="11664">MSAAASGSVEQVEKLASDDSVNVRPGAQKLVDSFRGWAPASVKLLLSNDFPEYVQVQALKEAGTAGIKYAISWQSGRWTLVIGTPNHPPTDGAKPGIPGDESDLKSNVRE</sequence>
<gene>
    <name evidence="2" type="ORF">DBZ45_11300</name>
</gene>
<accession>A0A328HF16</accession>
<proteinExistence type="predicted"/>
<evidence type="ECO:0000256" key="1">
    <source>
        <dbReference type="SAM" id="MobiDB-lite"/>
    </source>
</evidence>
<dbReference type="AlphaFoldDB" id="A0A328HF16"/>
<dbReference type="EMBL" id="QLNP01000075">
    <property type="protein sequence ID" value="RAM37219.1"/>
    <property type="molecule type" value="Genomic_DNA"/>
</dbReference>
<protein>
    <submittedName>
        <fullName evidence="2">Uncharacterized protein</fullName>
    </submittedName>
</protein>
<organism evidence="2 3">
    <name type="scientific">Arthrobacter globiformis</name>
    <dbReference type="NCBI Taxonomy" id="1665"/>
    <lineage>
        <taxon>Bacteria</taxon>
        <taxon>Bacillati</taxon>
        <taxon>Actinomycetota</taxon>
        <taxon>Actinomycetes</taxon>
        <taxon>Micrococcales</taxon>
        <taxon>Micrococcaceae</taxon>
        <taxon>Arthrobacter</taxon>
    </lineage>
</organism>
<feature type="region of interest" description="Disordered" evidence="1">
    <location>
        <begin position="1"/>
        <end position="20"/>
    </location>
</feature>
<dbReference type="Proteomes" id="UP000249166">
    <property type="component" value="Unassembled WGS sequence"/>
</dbReference>
<reference evidence="2 3" key="1">
    <citation type="submission" date="2018-04" db="EMBL/GenBank/DDBJ databases">
        <title>Bacteria isolated from cave deposits of Manipur.</title>
        <authorList>
            <person name="Sahoo D."/>
            <person name="Sarangthem I."/>
            <person name="Nandeibam J."/>
        </authorList>
    </citation>
    <scope>NUCLEOTIDE SEQUENCE [LARGE SCALE GENOMIC DNA]</scope>
    <source>
        <strain evidence="3">mrc11</strain>
    </source>
</reference>
<name>A0A328HF16_ARTGO</name>
<feature type="region of interest" description="Disordered" evidence="1">
    <location>
        <begin position="83"/>
        <end position="110"/>
    </location>
</feature>
<evidence type="ECO:0000313" key="2">
    <source>
        <dbReference type="EMBL" id="RAM37219.1"/>
    </source>
</evidence>